<accession>A0ABQ8E607</accession>
<name>A0ABQ8E607_BRANA</name>
<evidence type="ECO:0000313" key="2">
    <source>
        <dbReference type="Proteomes" id="UP000824890"/>
    </source>
</evidence>
<gene>
    <name evidence="1" type="ORF">HID58_013217</name>
</gene>
<dbReference type="Proteomes" id="UP000824890">
    <property type="component" value="Unassembled WGS sequence"/>
</dbReference>
<comment type="caution">
    <text evidence="1">The sequence shown here is derived from an EMBL/GenBank/DDBJ whole genome shotgun (WGS) entry which is preliminary data.</text>
</comment>
<organism evidence="1 2">
    <name type="scientific">Brassica napus</name>
    <name type="common">Rape</name>
    <dbReference type="NCBI Taxonomy" id="3708"/>
    <lineage>
        <taxon>Eukaryota</taxon>
        <taxon>Viridiplantae</taxon>
        <taxon>Streptophyta</taxon>
        <taxon>Embryophyta</taxon>
        <taxon>Tracheophyta</taxon>
        <taxon>Spermatophyta</taxon>
        <taxon>Magnoliopsida</taxon>
        <taxon>eudicotyledons</taxon>
        <taxon>Gunneridae</taxon>
        <taxon>Pentapetalae</taxon>
        <taxon>rosids</taxon>
        <taxon>malvids</taxon>
        <taxon>Brassicales</taxon>
        <taxon>Brassicaceae</taxon>
        <taxon>Brassiceae</taxon>
        <taxon>Brassica</taxon>
    </lineage>
</organism>
<dbReference type="EMBL" id="JAGKQM010000003">
    <property type="protein sequence ID" value="KAH0936100.1"/>
    <property type="molecule type" value="Genomic_DNA"/>
</dbReference>
<evidence type="ECO:0000313" key="1">
    <source>
        <dbReference type="EMBL" id="KAH0936100.1"/>
    </source>
</evidence>
<protein>
    <submittedName>
        <fullName evidence="1">Uncharacterized protein</fullName>
    </submittedName>
</protein>
<keyword evidence="2" id="KW-1185">Reference proteome</keyword>
<reference evidence="1 2" key="1">
    <citation type="submission" date="2021-05" db="EMBL/GenBank/DDBJ databases">
        <title>Genome Assembly of Synthetic Allotetraploid Brassica napus Reveals Homoeologous Exchanges between Subgenomes.</title>
        <authorList>
            <person name="Davis J.T."/>
        </authorList>
    </citation>
    <scope>NUCLEOTIDE SEQUENCE [LARGE SCALE GENOMIC DNA]</scope>
    <source>
        <strain evidence="2">cv. Da-Ae</strain>
        <tissue evidence="1">Seedling</tissue>
    </source>
</reference>
<sequence>MDYALSQLTTHQSLNLWHRLSSTDTLEQIL</sequence>
<proteinExistence type="predicted"/>